<dbReference type="Proteomes" id="UP000198820">
    <property type="component" value="Unassembled WGS sequence"/>
</dbReference>
<keyword evidence="4" id="KW-1185">Reference proteome</keyword>
<dbReference type="EMBL" id="FNQF01000003">
    <property type="protein sequence ID" value="SEA12543.1"/>
    <property type="molecule type" value="Genomic_DNA"/>
</dbReference>
<evidence type="ECO:0000256" key="1">
    <source>
        <dbReference type="SAM" id="SignalP"/>
    </source>
</evidence>
<dbReference type="Pfam" id="PF01551">
    <property type="entry name" value="Peptidase_M23"/>
    <property type="match status" value="2"/>
</dbReference>
<dbReference type="InterPro" id="IPR016047">
    <property type="entry name" value="M23ase_b-sheet_dom"/>
</dbReference>
<evidence type="ECO:0000259" key="2">
    <source>
        <dbReference type="Pfam" id="PF01551"/>
    </source>
</evidence>
<proteinExistence type="predicted"/>
<feature type="chain" id="PRO_5011702373" evidence="1">
    <location>
        <begin position="20"/>
        <end position="568"/>
    </location>
</feature>
<name>A0A1H3YLZ2_9FLAO</name>
<dbReference type="GO" id="GO:0004222">
    <property type="term" value="F:metalloendopeptidase activity"/>
    <property type="evidence" value="ECO:0007669"/>
    <property type="project" value="TreeGrafter"/>
</dbReference>
<dbReference type="PANTHER" id="PTHR21666:SF285">
    <property type="entry name" value="M23 FAMILY METALLOPEPTIDASE"/>
    <property type="match status" value="1"/>
</dbReference>
<dbReference type="PANTHER" id="PTHR21666">
    <property type="entry name" value="PEPTIDASE-RELATED"/>
    <property type="match status" value="1"/>
</dbReference>
<sequence length="568" mass="65956">MKKVFLGILFLCLHQMAMSQTESEVPQNYFHKPLDIPILLSGTFGELRSNHFHSGMDIKTQGRTEIPIKASAEGYVSRIKIQRYGYGKALYITHPNGYQTVYAHLNHFAPDIEAYVKKAQYKKESYTIELFPAKDKIKVDQGELIAYSGNSGSSGGPHLHFEIRDPNSRPMNPFLFGFEDIEDTKAPTIRGLYAYPLTKKSIIDGSRSRKKIKLSKIGEDSYKAEALDAFGDIGFGFDAYDQFDLAYNKNGLYSAEAYENGKKIFETKFDRFSFAETRYINRMIDYTFLKEYKKRIQKLFLQPNLNLDLAQKNDHDGILRMDQDSTSITYRIDLKDYMGNTKTIQIPIETKRPSELPEIEEKRTPYFAQSKYASAFDNNQIDIYIPKNALYEDTYLDIQFGFNEIKVHEYTTPLHKSMSIGFDVSEFSEEDKSKLYIAKIFPWGSYYYSNTKKKKNRFVTYTKDFGTYGLKFDNEKPTIKPINFRDGKWMSNYRYLKLKIDDAETGIDAFRATVNGKFILMEYDYKTKILTHDFNDNVVTDTRNKLKVVVTDKVGNTRIFEANFNRKK</sequence>
<dbReference type="CDD" id="cd12797">
    <property type="entry name" value="M23_peptidase"/>
    <property type="match status" value="1"/>
</dbReference>
<feature type="domain" description="M23ase beta-sheet core" evidence="2">
    <location>
        <begin position="52"/>
        <end position="120"/>
    </location>
</feature>
<evidence type="ECO:0000313" key="4">
    <source>
        <dbReference type="Proteomes" id="UP000198820"/>
    </source>
</evidence>
<feature type="signal peptide" evidence="1">
    <location>
        <begin position="1"/>
        <end position="19"/>
    </location>
</feature>
<dbReference type="InterPro" id="IPR011055">
    <property type="entry name" value="Dup_hybrid_motif"/>
</dbReference>
<accession>A0A1H3YLZ2</accession>
<dbReference type="RefSeq" id="WP_093240773.1">
    <property type="nucleotide sequence ID" value="NZ_FNQF01000003.1"/>
</dbReference>
<gene>
    <name evidence="3" type="ORF">SAMN05421540_103190</name>
</gene>
<dbReference type="STRING" id="908615.SAMN05421540_103190"/>
<dbReference type="InterPro" id="IPR050570">
    <property type="entry name" value="Cell_wall_metabolism_enzyme"/>
</dbReference>
<feature type="domain" description="M23ase beta-sheet core" evidence="2">
    <location>
        <begin position="135"/>
        <end position="173"/>
    </location>
</feature>
<dbReference type="SUPFAM" id="SSF51261">
    <property type="entry name" value="Duplicated hybrid motif"/>
    <property type="match status" value="1"/>
</dbReference>
<keyword evidence="1" id="KW-0732">Signal</keyword>
<evidence type="ECO:0000313" key="3">
    <source>
        <dbReference type="EMBL" id="SEA12543.1"/>
    </source>
</evidence>
<dbReference type="Gene3D" id="2.70.70.10">
    <property type="entry name" value="Glucose Permease (Domain IIA)"/>
    <property type="match status" value="1"/>
</dbReference>
<protein>
    <submittedName>
        <fullName evidence="3">Peptidase family M23</fullName>
    </submittedName>
</protein>
<organism evidence="3 4">
    <name type="scientific">Psychroflexus halocasei</name>
    <dbReference type="NCBI Taxonomy" id="908615"/>
    <lineage>
        <taxon>Bacteria</taxon>
        <taxon>Pseudomonadati</taxon>
        <taxon>Bacteroidota</taxon>
        <taxon>Flavobacteriia</taxon>
        <taxon>Flavobacteriales</taxon>
        <taxon>Flavobacteriaceae</taxon>
        <taxon>Psychroflexus</taxon>
    </lineage>
</organism>
<reference evidence="3 4" key="1">
    <citation type="submission" date="2016-10" db="EMBL/GenBank/DDBJ databases">
        <authorList>
            <person name="de Groot N.N."/>
        </authorList>
    </citation>
    <scope>NUCLEOTIDE SEQUENCE [LARGE SCALE GENOMIC DNA]</scope>
    <source>
        <strain evidence="3 4">DSM 23581</strain>
    </source>
</reference>
<dbReference type="AlphaFoldDB" id="A0A1H3YLZ2"/>